<dbReference type="AlphaFoldDB" id="A0A517MDX3"/>
<proteinExistence type="predicted"/>
<organism evidence="1 2">
    <name type="scientific">Roseimaritima multifibrata</name>
    <dbReference type="NCBI Taxonomy" id="1930274"/>
    <lineage>
        <taxon>Bacteria</taxon>
        <taxon>Pseudomonadati</taxon>
        <taxon>Planctomycetota</taxon>
        <taxon>Planctomycetia</taxon>
        <taxon>Pirellulales</taxon>
        <taxon>Pirellulaceae</taxon>
        <taxon>Roseimaritima</taxon>
    </lineage>
</organism>
<reference evidence="1 2" key="1">
    <citation type="submission" date="2019-02" db="EMBL/GenBank/DDBJ databases">
        <title>Deep-cultivation of Planctomycetes and their phenomic and genomic characterization uncovers novel biology.</title>
        <authorList>
            <person name="Wiegand S."/>
            <person name="Jogler M."/>
            <person name="Boedeker C."/>
            <person name="Pinto D."/>
            <person name="Vollmers J."/>
            <person name="Rivas-Marin E."/>
            <person name="Kohn T."/>
            <person name="Peeters S.H."/>
            <person name="Heuer A."/>
            <person name="Rast P."/>
            <person name="Oberbeckmann S."/>
            <person name="Bunk B."/>
            <person name="Jeske O."/>
            <person name="Meyerdierks A."/>
            <person name="Storesund J.E."/>
            <person name="Kallscheuer N."/>
            <person name="Luecker S."/>
            <person name="Lage O.M."/>
            <person name="Pohl T."/>
            <person name="Merkel B.J."/>
            <person name="Hornburger P."/>
            <person name="Mueller R.-W."/>
            <person name="Bruemmer F."/>
            <person name="Labrenz M."/>
            <person name="Spormann A.M."/>
            <person name="Op den Camp H."/>
            <person name="Overmann J."/>
            <person name="Amann R."/>
            <person name="Jetten M.S.M."/>
            <person name="Mascher T."/>
            <person name="Medema M.H."/>
            <person name="Devos D.P."/>
            <person name="Kaster A.-K."/>
            <person name="Ovreas L."/>
            <person name="Rohde M."/>
            <person name="Galperin M.Y."/>
            <person name="Jogler C."/>
        </authorList>
    </citation>
    <scope>NUCLEOTIDE SEQUENCE [LARGE SCALE GENOMIC DNA]</scope>
    <source>
        <strain evidence="1 2">FF011L</strain>
    </source>
</reference>
<evidence type="ECO:0000313" key="2">
    <source>
        <dbReference type="Proteomes" id="UP000320672"/>
    </source>
</evidence>
<name>A0A517MDX3_9BACT</name>
<dbReference type="Proteomes" id="UP000320672">
    <property type="component" value="Chromosome"/>
</dbReference>
<sequence>MLLLFEKWLAPFAIEMEVAGPCWGVLAFELCCDFDLNEKKDC</sequence>
<dbReference type="KEGG" id="rml:FF011L_18470"/>
<evidence type="ECO:0000313" key="1">
    <source>
        <dbReference type="EMBL" id="QDS93092.1"/>
    </source>
</evidence>
<accession>A0A517MDX3</accession>
<protein>
    <submittedName>
        <fullName evidence="1">Uncharacterized protein</fullName>
    </submittedName>
</protein>
<gene>
    <name evidence="1" type="ORF">FF011L_18470</name>
</gene>
<dbReference type="EMBL" id="CP036262">
    <property type="protein sequence ID" value="QDS93092.1"/>
    <property type="molecule type" value="Genomic_DNA"/>
</dbReference>
<keyword evidence="2" id="KW-1185">Reference proteome</keyword>